<dbReference type="Pfam" id="PF02037">
    <property type="entry name" value="SAP"/>
    <property type="match status" value="1"/>
</dbReference>
<comment type="caution">
    <text evidence="3">The sequence shown here is derived from an EMBL/GenBank/DDBJ whole genome shotgun (WGS) entry which is preliminary data.</text>
</comment>
<dbReference type="PROSITE" id="PS50800">
    <property type="entry name" value="SAP"/>
    <property type="match status" value="1"/>
</dbReference>
<evidence type="ECO:0000259" key="2">
    <source>
        <dbReference type="PROSITE" id="PS50800"/>
    </source>
</evidence>
<evidence type="ECO:0000313" key="3">
    <source>
        <dbReference type="EMBL" id="KAG4422763.1"/>
    </source>
</evidence>
<feature type="compositionally biased region" description="Basic and acidic residues" evidence="1">
    <location>
        <begin position="640"/>
        <end position="667"/>
    </location>
</feature>
<dbReference type="PANTHER" id="PTHR47031">
    <property type="entry name" value="SAP DNA-BINDING DOMAIN-CONTAINING PROTEIN"/>
    <property type="match status" value="1"/>
</dbReference>
<dbReference type="InterPro" id="IPR036361">
    <property type="entry name" value="SAP_dom_sf"/>
</dbReference>
<feature type="region of interest" description="Disordered" evidence="1">
    <location>
        <begin position="38"/>
        <end position="297"/>
    </location>
</feature>
<dbReference type="AlphaFoldDB" id="A0A8H7WDI3"/>
<protein>
    <recommendedName>
        <fullName evidence="2">SAP domain-containing protein</fullName>
    </recommendedName>
</protein>
<dbReference type="Gene3D" id="1.10.720.30">
    <property type="entry name" value="SAP domain"/>
    <property type="match status" value="1"/>
</dbReference>
<organism evidence="3 4">
    <name type="scientific">Cadophora malorum</name>
    <dbReference type="NCBI Taxonomy" id="108018"/>
    <lineage>
        <taxon>Eukaryota</taxon>
        <taxon>Fungi</taxon>
        <taxon>Dikarya</taxon>
        <taxon>Ascomycota</taxon>
        <taxon>Pezizomycotina</taxon>
        <taxon>Leotiomycetes</taxon>
        <taxon>Helotiales</taxon>
        <taxon>Ploettnerulaceae</taxon>
        <taxon>Cadophora</taxon>
    </lineage>
</organism>
<gene>
    <name evidence="3" type="ORF">IFR04_004111</name>
</gene>
<feature type="domain" description="SAP" evidence="2">
    <location>
        <begin position="4"/>
        <end position="38"/>
    </location>
</feature>
<dbReference type="PANTHER" id="PTHR47031:SF3">
    <property type="entry name" value="SAP DOMAIN-CONTAINING PROTEIN"/>
    <property type="match status" value="1"/>
</dbReference>
<feature type="compositionally biased region" description="Polar residues" evidence="1">
    <location>
        <begin position="286"/>
        <end position="295"/>
    </location>
</feature>
<dbReference type="OrthoDB" id="5348404at2759"/>
<dbReference type="EMBL" id="JAFJYH010000044">
    <property type="protein sequence ID" value="KAG4422763.1"/>
    <property type="molecule type" value="Genomic_DNA"/>
</dbReference>
<reference evidence="3" key="1">
    <citation type="submission" date="2021-02" db="EMBL/GenBank/DDBJ databases">
        <title>Genome sequence Cadophora malorum strain M34.</title>
        <authorList>
            <person name="Stefanovic E."/>
            <person name="Vu D."/>
            <person name="Scully C."/>
            <person name="Dijksterhuis J."/>
            <person name="Roader J."/>
            <person name="Houbraken J."/>
        </authorList>
    </citation>
    <scope>NUCLEOTIDE SEQUENCE</scope>
    <source>
        <strain evidence="3">M34</strain>
    </source>
</reference>
<dbReference type="InterPro" id="IPR003034">
    <property type="entry name" value="SAP_dom"/>
</dbReference>
<dbReference type="InterPro" id="IPR034257">
    <property type="entry name" value="Acinus_RRM"/>
</dbReference>
<evidence type="ECO:0000256" key="1">
    <source>
        <dbReference type="SAM" id="MobiDB-lite"/>
    </source>
</evidence>
<feature type="compositionally biased region" description="Low complexity" evidence="1">
    <location>
        <begin position="86"/>
        <end position="98"/>
    </location>
</feature>
<dbReference type="CDD" id="cd12432">
    <property type="entry name" value="RRM_ACINU"/>
    <property type="match status" value="1"/>
</dbReference>
<name>A0A8H7WDI3_9HELO</name>
<feature type="compositionally biased region" description="Gly residues" evidence="1">
    <location>
        <begin position="628"/>
        <end position="639"/>
    </location>
</feature>
<keyword evidence="4" id="KW-1185">Reference proteome</keyword>
<proteinExistence type="predicted"/>
<dbReference type="Proteomes" id="UP000664132">
    <property type="component" value="Unassembled WGS sequence"/>
</dbReference>
<dbReference type="SMART" id="SM00513">
    <property type="entry name" value="SAP"/>
    <property type="match status" value="1"/>
</dbReference>
<feature type="region of interest" description="Disordered" evidence="1">
    <location>
        <begin position="450"/>
        <end position="478"/>
    </location>
</feature>
<feature type="compositionally biased region" description="Polar residues" evidence="1">
    <location>
        <begin position="99"/>
        <end position="112"/>
    </location>
</feature>
<feature type="compositionally biased region" description="Polar residues" evidence="1">
    <location>
        <begin position="53"/>
        <end position="77"/>
    </location>
</feature>
<feature type="compositionally biased region" description="Basic and acidic residues" evidence="1">
    <location>
        <begin position="170"/>
        <end position="179"/>
    </location>
</feature>
<feature type="compositionally biased region" description="Low complexity" evidence="1">
    <location>
        <begin position="614"/>
        <end position="627"/>
    </location>
</feature>
<evidence type="ECO:0000313" key="4">
    <source>
        <dbReference type="Proteomes" id="UP000664132"/>
    </source>
</evidence>
<feature type="compositionally biased region" description="Gly residues" evidence="1">
    <location>
        <begin position="587"/>
        <end position="613"/>
    </location>
</feature>
<accession>A0A8H7WDI3</accession>
<feature type="region of interest" description="Disordered" evidence="1">
    <location>
        <begin position="570"/>
        <end position="667"/>
    </location>
</feature>
<dbReference type="SUPFAM" id="SSF68906">
    <property type="entry name" value="SAP domain"/>
    <property type="match status" value="1"/>
</dbReference>
<feature type="compositionally biased region" description="Low complexity" evidence="1">
    <location>
        <begin position="455"/>
        <end position="470"/>
    </location>
</feature>
<feature type="compositionally biased region" description="Basic and acidic residues" evidence="1">
    <location>
        <begin position="226"/>
        <end position="250"/>
    </location>
</feature>
<feature type="compositionally biased region" description="Polar residues" evidence="1">
    <location>
        <begin position="121"/>
        <end position="131"/>
    </location>
</feature>
<sequence length="667" mass="71663">MTDYSKLKVADLKAELKKRGLPQTGLKNALIERLVAAEAAADDGSESEATVQALDTNSAAATSPDTVSPVVATSSTDGLPEAPLQTASETAEAPAESANPGQTTQDSSQAEIQSDVPPTQPTTTIESSQPPESKDSHQSALPSVEPIEANEDRQKRKRRSQSPPPSAADSARKRFRPNDDNAIEEATTHSDGGLVEQHGVDAGELEAAAGQGADTADSNKPPVADTKMEDVDVGVKGETVGESHESKADVEMGEGGGEGAAQPEQESTTHDTSTSRPDSRFKNLFPETSTQTSTAAMGDIRDSEEFEPERNISPAIHPATPALYIRDFMRPLNPAQLQAHLAHLAAPPGHDDDPDVILNFYIDPIRTHAFVSFTKVSFAARVRSALHDRTWPEEKLRKPLWVDFVPVEKVEEWIELEQDSKAGGRTGKKWEVSYNIDEDRHVTASLQEAGSIPGSSQSIRAPSISISSPQNAQSTRNMSIPTGPLHIRGQAAASIVSANTQRLSTLFKCTEAKPALYWQPVSKERSERRLDRIDGALSKDALAGRTIQGDIHRYTFEEGDVLVDRGPEIFPGIRPPPGFRGPSGFPPRGGGYQGRGGYGGQSYRGARGGGGSQVFGSGRAYDSYRGGSSSGRDGGGSRGGGRDRDYDRDDRRDDRRSSRDYGSSRRY</sequence>